<feature type="region of interest" description="Disordered" evidence="1">
    <location>
        <begin position="42"/>
        <end position="115"/>
    </location>
</feature>
<dbReference type="AlphaFoldDB" id="A0A0C3Q672"/>
<dbReference type="HOGENOM" id="CLU_2114848_0_0_1"/>
<sequence length="115" mass="13125">KAAKRHDPKSAYAVADAARLQALNARLAAKFSEPIVRTIHKEVPAEKDKDEMDVEGEEPEVRVERTTEVIEGEYDKLNSHGKVSTSGRRLNSRNRWLDSHPRLKVPRKRKPKGKF</sequence>
<reference evidence="3" key="2">
    <citation type="submission" date="2015-01" db="EMBL/GenBank/DDBJ databases">
        <title>Evolutionary Origins and Diversification of the Mycorrhizal Mutualists.</title>
        <authorList>
            <consortium name="DOE Joint Genome Institute"/>
            <consortium name="Mycorrhizal Genomics Consortium"/>
            <person name="Kohler A."/>
            <person name="Kuo A."/>
            <person name="Nagy L.G."/>
            <person name="Floudas D."/>
            <person name="Copeland A."/>
            <person name="Barry K.W."/>
            <person name="Cichocki N."/>
            <person name="Veneault-Fourrey C."/>
            <person name="LaButti K."/>
            <person name="Lindquist E.A."/>
            <person name="Lipzen A."/>
            <person name="Lundell T."/>
            <person name="Morin E."/>
            <person name="Murat C."/>
            <person name="Riley R."/>
            <person name="Ohm R."/>
            <person name="Sun H."/>
            <person name="Tunlid A."/>
            <person name="Henrissat B."/>
            <person name="Grigoriev I.V."/>
            <person name="Hibbett D.S."/>
            <person name="Martin F."/>
        </authorList>
    </citation>
    <scope>NUCLEOTIDE SEQUENCE [LARGE SCALE GENOMIC DNA]</scope>
    <source>
        <strain evidence="3">MUT 4182</strain>
    </source>
</reference>
<feature type="non-terminal residue" evidence="2">
    <location>
        <position position="1"/>
    </location>
</feature>
<dbReference type="Proteomes" id="UP000054248">
    <property type="component" value="Unassembled WGS sequence"/>
</dbReference>
<dbReference type="EMBL" id="KN823232">
    <property type="protein sequence ID" value="KIO19261.1"/>
    <property type="molecule type" value="Genomic_DNA"/>
</dbReference>
<protein>
    <submittedName>
        <fullName evidence="2">Uncharacterized protein</fullName>
    </submittedName>
</protein>
<reference evidence="2 3" key="1">
    <citation type="submission" date="2014-04" db="EMBL/GenBank/DDBJ databases">
        <authorList>
            <consortium name="DOE Joint Genome Institute"/>
            <person name="Kuo A."/>
            <person name="Girlanda M."/>
            <person name="Perotto S."/>
            <person name="Kohler A."/>
            <person name="Nagy L.G."/>
            <person name="Floudas D."/>
            <person name="Copeland A."/>
            <person name="Barry K.W."/>
            <person name="Cichocki N."/>
            <person name="Veneault-Fourrey C."/>
            <person name="LaButti K."/>
            <person name="Lindquist E.A."/>
            <person name="Lipzen A."/>
            <person name="Lundell T."/>
            <person name="Morin E."/>
            <person name="Murat C."/>
            <person name="Sun H."/>
            <person name="Tunlid A."/>
            <person name="Henrissat B."/>
            <person name="Grigoriev I.V."/>
            <person name="Hibbett D.S."/>
            <person name="Martin F."/>
            <person name="Nordberg H.P."/>
            <person name="Cantor M.N."/>
            <person name="Hua S.X."/>
        </authorList>
    </citation>
    <scope>NUCLEOTIDE SEQUENCE [LARGE SCALE GENOMIC DNA]</scope>
    <source>
        <strain evidence="2 3">MUT 4182</strain>
    </source>
</reference>
<keyword evidence="3" id="KW-1185">Reference proteome</keyword>
<proteinExistence type="predicted"/>
<feature type="compositionally biased region" description="Basic and acidic residues" evidence="1">
    <location>
        <begin position="59"/>
        <end position="78"/>
    </location>
</feature>
<organism evidence="2 3">
    <name type="scientific">Tulasnella calospora MUT 4182</name>
    <dbReference type="NCBI Taxonomy" id="1051891"/>
    <lineage>
        <taxon>Eukaryota</taxon>
        <taxon>Fungi</taxon>
        <taxon>Dikarya</taxon>
        <taxon>Basidiomycota</taxon>
        <taxon>Agaricomycotina</taxon>
        <taxon>Agaricomycetes</taxon>
        <taxon>Cantharellales</taxon>
        <taxon>Tulasnellaceae</taxon>
        <taxon>Tulasnella</taxon>
    </lineage>
</organism>
<feature type="compositionally biased region" description="Basic residues" evidence="1">
    <location>
        <begin position="102"/>
        <end position="115"/>
    </location>
</feature>
<accession>A0A0C3Q672</accession>
<evidence type="ECO:0000256" key="1">
    <source>
        <dbReference type="SAM" id="MobiDB-lite"/>
    </source>
</evidence>
<evidence type="ECO:0000313" key="3">
    <source>
        <dbReference type="Proteomes" id="UP000054248"/>
    </source>
</evidence>
<gene>
    <name evidence="2" type="ORF">M407DRAFT_246236</name>
</gene>
<evidence type="ECO:0000313" key="2">
    <source>
        <dbReference type="EMBL" id="KIO19261.1"/>
    </source>
</evidence>
<name>A0A0C3Q672_9AGAM</name>